<name>A0A0P1GRK1_9RHOB</name>
<dbReference type="EMBL" id="CYSF01000012">
    <property type="protein sequence ID" value="CUH85385.1"/>
    <property type="molecule type" value="Genomic_DNA"/>
</dbReference>
<sequence>MWLKRAVNRASQLLLSFNQLFLLCLQKTFMFFGFFCKKRLRVVWNNLRTPFTGGAEAHNGAADGATEVHSGGFGSEENEAVMSGRR</sequence>
<evidence type="ECO:0000313" key="3">
    <source>
        <dbReference type="EMBL" id="CUH85385.1"/>
    </source>
</evidence>
<keyword evidence="4" id="KW-1185">Reference proteome</keyword>
<keyword evidence="2" id="KW-0472">Membrane</keyword>
<evidence type="ECO:0000256" key="1">
    <source>
        <dbReference type="SAM" id="MobiDB-lite"/>
    </source>
</evidence>
<accession>A0A0P1GRK1</accession>
<organism evidence="3 4">
    <name type="scientific">Thalassovita mediterranea</name>
    <dbReference type="NCBI Taxonomy" id="340021"/>
    <lineage>
        <taxon>Bacteria</taxon>
        <taxon>Pseudomonadati</taxon>
        <taxon>Pseudomonadota</taxon>
        <taxon>Alphaproteobacteria</taxon>
        <taxon>Rhodobacterales</taxon>
        <taxon>Roseobacteraceae</taxon>
        <taxon>Thalassovita</taxon>
    </lineage>
</organism>
<dbReference type="STRING" id="340021.TM5383_02615"/>
<keyword evidence="2" id="KW-1133">Transmembrane helix</keyword>
<protein>
    <submittedName>
        <fullName evidence="3">Uncharacterized protein</fullName>
    </submittedName>
</protein>
<dbReference type="AlphaFoldDB" id="A0A0P1GRK1"/>
<dbReference type="Proteomes" id="UP000051681">
    <property type="component" value="Unassembled WGS sequence"/>
</dbReference>
<feature type="region of interest" description="Disordered" evidence="1">
    <location>
        <begin position="58"/>
        <end position="86"/>
    </location>
</feature>
<feature type="transmembrane region" description="Helical" evidence="2">
    <location>
        <begin position="20"/>
        <end position="36"/>
    </location>
</feature>
<evidence type="ECO:0000256" key="2">
    <source>
        <dbReference type="SAM" id="Phobius"/>
    </source>
</evidence>
<evidence type="ECO:0000313" key="4">
    <source>
        <dbReference type="Proteomes" id="UP000051681"/>
    </source>
</evidence>
<reference evidence="3 4" key="1">
    <citation type="submission" date="2015-09" db="EMBL/GenBank/DDBJ databases">
        <authorList>
            <consortium name="Swine Surveillance"/>
        </authorList>
    </citation>
    <scope>NUCLEOTIDE SEQUENCE [LARGE SCALE GENOMIC DNA]</scope>
    <source>
        <strain evidence="3 4">CECT 8383</strain>
    </source>
</reference>
<proteinExistence type="predicted"/>
<keyword evidence="2" id="KW-0812">Transmembrane</keyword>
<gene>
    <name evidence="3" type="ORF">TM5383_02615</name>
</gene>